<dbReference type="Proteomes" id="UP000185696">
    <property type="component" value="Unassembled WGS sequence"/>
</dbReference>
<evidence type="ECO:0000259" key="6">
    <source>
        <dbReference type="Pfam" id="PF09924"/>
    </source>
</evidence>
<protein>
    <recommendedName>
        <fullName evidence="6">Phosphatidylglycerol lysyltransferase C-terminal domain-containing protein</fullName>
    </recommendedName>
</protein>
<gene>
    <name evidence="7" type="ORF">BLA60_36775</name>
</gene>
<dbReference type="InterPro" id="IPR024320">
    <property type="entry name" value="LPG_synthase_C"/>
</dbReference>
<dbReference type="PANTHER" id="PTHR34697:SF2">
    <property type="entry name" value="PHOSPHATIDYLGLYCEROL LYSYLTRANSFERASE"/>
    <property type="match status" value="1"/>
</dbReference>
<dbReference type="GO" id="GO:0055091">
    <property type="term" value="P:phospholipid homeostasis"/>
    <property type="evidence" value="ECO:0007669"/>
    <property type="project" value="TreeGrafter"/>
</dbReference>
<evidence type="ECO:0000313" key="7">
    <source>
        <dbReference type="EMBL" id="OLF05376.1"/>
    </source>
</evidence>
<evidence type="ECO:0000256" key="5">
    <source>
        <dbReference type="ARBA" id="ARBA00023136"/>
    </source>
</evidence>
<dbReference type="PANTHER" id="PTHR34697">
    <property type="entry name" value="PHOSPHATIDYLGLYCEROL LYSYLTRANSFERASE"/>
    <property type="match status" value="1"/>
</dbReference>
<evidence type="ECO:0000313" key="8">
    <source>
        <dbReference type="Proteomes" id="UP000185696"/>
    </source>
</evidence>
<dbReference type="Pfam" id="PF09924">
    <property type="entry name" value="LPG_synthase_C"/>
    <property type="match status" value="1"/>
</dbReference>
<accession>A0A7Z0WF65</accession>
<dbReference type="InterPro" id="IPR051211">
    <property type="entry name" value="PG_lysyltransferase"/>
</dbReference>
<comment type="caution">
    <text evidence="7">The sequence shown here is derived from an EMBL/GenBank/DDBJ whole genome shotgun (WGS) entry which is preliminary data.</text>
</comment>
<dbReference type="SUPFAM" id="SSF55729">
    <property type="entry name" value="Acyl-CoA N-acyltransferases (Nat)"/>
    <property type="match status" value="1"/>
</dbReference>
<evidence type="ECO:0000256" key="4">
    <source>
        <dbReference type="ARBA" id="ARBA00022989"/>
    </source>
</evidence>
<feature type="domain" description="Phosphatidylglycerol lysyltransferase C-terminal" evidence="6">
    <location>
        <begin position="17"/>
        <end position="309"/>
    </location>
</feature>
<evidence type="ECO:0000256" key="1">
    <source>
        <dbReference type="ARBA" id="ARBA00004651"/>
    </source>
</evidence>
<keyword evidence="2" id="KW-1003">Cell membrane</keyword>
<dbReference type="OrthoDB" id="4464389at2"/>
<keyword evidence="5" id="KW-0472">Membrane</keyword>
<dbReference type="EMBL" id="MSIF01000030">
    <property type="protein sequence ID" value="OLF05376.1"/>
    <property type="molecule type" value="Genomic_DNA"/>
</dbReference>
<dbReference type="GO" id="GO:0016755">
    <property type="term" value="F:aminoacyltransferase activity"/>
    <property type="evidence" value="ECO:0007669"/>
    <property type="project" value="TreeGrafter"/>
</dbReference>
<keyword evidence="3" id="KW-0812">Transmembrane</keyword>
<sequence length="328" mass="35468">MGPNVVETRSPSATLEFLKEYSDNPSAFLALNTGNRRFGCREVPGVVVYRESGRHLVVFGAPFGPDPAALLRRFTDHAAARGARVVAIQAQAGDVDTYTGAGYTVNQVGASYAVDLSRFTLRGSRFVRLRNKVSRAHRAGVRVTEVSFAEHAGAIADLDRVWLRDKGKPLEFLVGQLGGPAQDHRRLFIATIGGDLAGYISYSPAYGARPGWLHDLSRRRPDAPPGVMEAVNTAALATFAAEGAPWLHFGFTPFTGLDPALEDPSASRWFRWLAGQLATRGAAVYPAATQLAYKRKWAPHVVAPEYVAFSGRASLSGFLQVFRAANAL</sequence>
<evidence type="ECO:0000256" key="2">
    <source>
        <dbReference type="ARBA" id="ARBA00022475"/>
    </source>
</evidence>
<reference evidence="7 8" key="1">
    <citation type="submission" date="2016-12" db="EMBL/GenBank/DDBJ databases">
        <title>The draft genome sequence of Actinophytocola xinjiangensis.</title>
        <authorList>
            <person name="Wang W."/>
            <person name="Yuan L."/>
        </authorList>
    </citation>
    <scope>NUCLEOTIDE SEQUENCE [LARGE SCALE GENOMIC DNA]</scope>
    <source>
        <strain evidence="7 8">CGMCC 4.4663</strain>
    </source>
</reference>
<dbReference type="AlphaFoldDB" id="A0A7Z0WF65"/>
<organism evidence="7 8">
    <name type="scientific">Actinophytocola xinjiangensis</name>
    <dbReference type="NCBI Taxonomy" id="485602"/>
    <lineage>
        <taxon>Bacteria</taxon>
        <taxon>Bacillati</taxon>
        <taxon>Actinomycetota</taxon>
        <taxon>Actinomycetes</taxon>
        <taxon>Pseudonocardiales</taxon>
        <taxon>Pseudonocardiaceae</taxon>
    </lineage>
</organism>
<dbReference type="InterPro" id="IPR016181">
    <property type="entry name" value="Acyl_CoA_acyltransferase"/>
</dbReference>
<proteinExistence type="predicted"/>
<name>A0A7Z0WF65_9PSEU</name>
<keyword evidence="8" id="KW-1185">Reference proteome</keyword>
<dbReference type="GO" id="GO:0005886">
    <property type="term" value="C:plasma membrane"/>
    <property type="evidence" value="ECO:0007669"/>
    <property type="project" value="UniProtKB-SubCell"/>
</dbReference>
<keyword evidence="4" id="KW-1133">Transmembrane helix</keyword>
<comment type="subcellular location">
    <subcellularLocation>
        <location evidence="1">Cell membrane</location>
        <topology evidence="1">Multi-pass membrane protein</topology>
    </subcellularLocation>
</comment>
<evidence type="ECO:0000256" key="3">
    <source>
        <dbReference type="ARBA" id="ARBA00022692"/>
    </source>
</evidence>